<proteinExistence type="predicted"/>
<keyword evidence="3" id="KW-1185">Reference proteome</keyword>
<evidence type="ECO:0000259" key="1">
    <source>
        <dbReference type="Pfam" id="PF01182"/>
    </source>
</evidence>
<dbReference type="InterPro" id="IPR006148">
    <property type="entry name" value="Glc/Gal-6P_isomerase"/>
</dbReference>
<dbReference type="InterPro" id="IPR037171">
    <property type="entry name" value="NagB/RpiA_transferase-like"/>
</dbReference>
<dbReference type="EMBL" id="PSKQ01000021">
    <property type="protein sequence ID" value="MBE8721484.1"/>
    <property type="molecule type" value="Genomic_DNA"/>
</dbReference>
<protein>
    <submittedName>
        <fullName evidence="2">Glucosamine-6-phosphate deaminase</fullName>
    </submittedName>
</protein>
<dbReference type="Gene3D" id="3.40.50.1360">
    <property type="match status" value="1"/>
</dbReference>
<name>A0ABR9T802_9SPHI</name>
<dbReference type="PANTHER" id="PTHR11280">
    <property type="entry name" value="GLUCOSAMINE-6-PHOSPHATE ISOMERASE"/>
    <property type="match status" value="1"/>
</dbReference>
<dbReference type="Proteomes" id="UP000618319">
    <property type="component" value="Unassembled WGS sequence"/>
</dbReference>
<comment type="caution">
    <text evidence="2">The sequence shown here is derived from an EMBL/GenBank/DDBJ whole genome shotgun (WGS) entry which is preliminary data.</text>
</comment>
<evidence type="ECO:0000313" key="3">
    <source>
        <dbReference type="Proteomes" id="UP000618319"/>
    </source>
</evidence>
<dbReference type="CDD" id="cd01399">
    <property type="entry name" value="GlcN6P_deaminase"/>
    <property type="match status" value="1"/>
</dbReference>
<evidence type="ECO:0000313" key="2">
    <source>
        <dbReference type="EMBL" id="MBE8721484.1"/>
    </source>
</evidence>
<dbReference type="InterPro" id="IPR004547">
    <property type="entry name" value="Glucosamine6P_isomerase"/>
</dbReference>
<dbReference type="PANTHER" id="PTHR11280:SF6">
    <property type="entry name" value="GLUCOSAMINE-6-PHOSPHATE ISOMERASE NAGB"/>
    <property type="match status" value="1"/>
</dbReference>
<dbReference type="SUPFAM" id="SSF100950">
    <property type="entry name" value="NagB/RpiA/CoA transferase-like"/>
    <property type="match status" value="1"/>
</dbReference>
<feature type="domain" description="Glucosamine/galactosamine-6-phosphate isomerase" evidence="1">
    <location>
        <begin position="14"/>
        <end position="231"/>
    </location>
</feature>
<accession>A0ABR9T802</accession>
<dbReference type="Pfam" id="PF01182">
    <property type="entry name" value="Glucosamine_iso"/>
    <property type="match status" value="1"/>
</dbReference>
<gene>
    <name evidence="2" type="ORF">C4F40_12200</name>
</gene>
<reference evidence="2 3" key="1">
    <citation type="submission" date="2018-02" db="EMBL/GenBank/DDBJ databases">
        <title>Sphingobacterium KA21.</title>
        <authorList>
            <person name="Vasarhelyi B.M."/>
            <person name="Deshmukh S."/>
            <person name="Balint B."/>
            <person name="Kukolya J."/>
        </authorList>
    </citation>
    <scope>NUCLEOTIDE SEQUENCE [LARGE SCALE GENOMIC DNA]</scope>
    <source>
        <strain evidence="2 3">Ka21</strain>
    </source>
</reference>
<organism evidence="2 3">
    <name type="scientific">Sphingobacterium pedocola</name>
    <dbReference type="NCBI Taxonomy" id="2082722"/>
    <lineage>
        <taxon>Bacteria</taxon>
        <taxon>Pseudomonadati</taxon>
        <taxon>Bacteroidota</taxon>
        <taxon>Sphingobacteriia</taxon>
        <taxon>Sphingobacteriales</taxon>
        <taxon>Sphingobacteriaceae</taxon>
        <taxon>Sphingobacterium</taxon>
    </lineage>
</organism>
<dbReference type="RefSeq" id="WP_196939440.1">
    <property type="nucleotide sequence ID" value="NZ_MU158690.1"/>
</dbReference>
<sequence length="253" mass="28393">MSEVFKNVHVFQSAQQAGYAAGRAIEEQIVQLQQEKPHIRMIFAAAPSQDYMLEYLTRSEKIQWKNITAFNMDEYVGLAEDAPQLFSQYLERNLFSKVGVRNRHTLSTNGNVADEITLFSEMLESGPVDIVCLGIGENGHLAFNDPPVADFNDPDTVKLVELDVVCRQQQVNDKCFSKLDDVPSTALTLTIPTLLRGNALFCVVIGAHKKEAVRHALLSPVDASWPATILREHPNCQYFFDKEAYSEVETTKV</sequence>